<keyword evidence="2" id="KW-1133">Transmembrane helix</keyword>
<evidence type="ECO:0000313" key="4">
    <source>
        <dbReference type="Proteomes" id="UP000293360"/>
    </source>
</evidence>
<evidence type="ECO:0000256" key="1">
    <source>
        <dbReference type="SAM" id="MobiDB-lite"/>
    </source>
</evidence>
<dbReference type="OrthoDB" id="3010248at2759"/>
<sequence length="203" mass="22029">MIIHRCGSFGQEGEEASKFEEWRKCARMLAGARTDEYMRACLAVAVYFVYLISAFIPSVGSGSSSPPGRRIGSAIFMSWLIPLALLSNRVGTFTSRRVCLQTMTEFIAATIDPDEVGREEPLPEPTRQASDGTGRSGSDLEFRIFARTQATGDFAGLRVVGGELDYSSAAGIPWKGFGVGSESNNRRHLLVSQERGYGTASSI</sequence>
<organism evidence="3 4">
    <name type="scientific">Monosporascus ibericus</name>
    <dbReference type="NCBI Taxonomy" id="155417"/>
    <lineage>
        <taxon>Eukaryota</taxon>
        <taxon>Fungi</taxon>
        <taxon>Dikarya</taxon>
        <taxon>Ascomycota</taxon>
        <taxon>Pezizomycotina</taxon>
        <taxon>Sordariomycetes</taxon>
        <taxon>Xylariomycetidae</taxon>
        <taxon>Xylariales</taxon>
        <taxon>Xylariales incertae sedis</taxon>
        <taxon>Monosporascus</taxon>
    </lineage>
</organism>
<feature type="transmembrane region" description="Helical" evidence="2">
    <location>
        <begin position="71"/>
        <end position="87"/>
    </location>
</feature>
<proteinExistence type="predicted"/>
<feature type="transmembrane region" description="Helical" evidence="2">
    <location>
        <begin position="37"/>
        <end position="59"/>
    </location>
</feature>
<name>A0A4Q4SWW5_9PEZI</name>
<comment type="caution">
    <text evidence="3">The sequence shown here is derived from an EMBL/GenBank/DDBJ whole genome shotgun (WGS) entry which is preliminary data.</text>
</comment>
<dbReference type="AlphaFoldDB" id="A0A4Q4SWW5"/>
<keyword evidence="2" id="KW-0812">Transmembrane</keyword>
<keyword evidence="4" id="KW-1185">Reference proteome</keyword>
<protein>
    <submittedName>
        <fullName evidence="3">Uncharacterized protein</fullName>
    </submittedName>
</protein>
<reference evidence="3 4" key="1">
    <citation type="submission" date="2018-06" db="EMBL/GenBank/DDBJ databases">
        <title>Complete Genomes of Monosporascus.</title>
        <authorList>
            <person name="Robinson A.J."/>
            <person name="Natvig D.O."/>
        </authorList>
    </citation>
    <scope>NUCLEOTIDE SEQUENCE [LARGE SCALE GENOMIC DNA]</scope>
    <source>
        <strain evidence="3 4">CBS 110550</strain>
    </source>
</reference>
<feature type="region of interest" description="Disordered" evidence="1">
    <location>
        <begin position="114"/>
        <end position="136"/>
    </location>
</feature>
<dbReference type="EMBL" id="QJNU01001002">
    <property type="protein sequence ID" value="RYO81247.1"/>
    <property type="molecule type" value="Genomic_DNA"/>
</dbReference>
<evidence type="ECO:0000313" key="3">
    <source>
        <dbReference type="EMBL" id="RYO81247.1"/>
    </source>
</evidence>
<accession>A0A4Q4SWW5</accession>
<gene>
    <name evidence="3" type="ORF">DL764_009793</name>
</gene>
<keyword evidence="2" id="KW-0472">Membrane</keyword>
<evidence type="ECO:0000256" key="2">
    <source>
        <dbReference type="SAM" id="Phobius"/>
    </source>
</evidence>
<dbReference type="Proteomes" id="UP000293360">
    <property type="component" value="Unassembled WGS sequence"/>
</dbReference>